<dbReference type="PIRSF" id="PIRSF006603">
    <property type="entry name" value="DinF"/>
    <property type="match status" value="1"/>
</dbReference>
<evidence type="ECO:0000256" key="5">
    <source>
        <dbReference type="ARBA" id="ARBA00022989"/>
    </source>
</evidence>
<feature type="transmembrane region" description="Helical" evidence="7">
    <location>
        <begin position="151"/>
        <end position="172"/>
    </location>
</feature>
<keyword evidence="9" id="KW-1185">Reference proteome</keyword>
<evidence type="ECO:0000256" key="4">
    <source>
        <dbReference type="ARBA" id="ARBA00022692"/>
    </source>
</evidence>
<dbReference type="GO" id="GO:0042910">
    <property type="term" value="F:xenobiotic transmembrane transporter activity"/>
    <property type="evidence" value="ECO:0007669"/>
    <property type="project" value="InterPro"/>
</dbReference>
<feature type="transmembrane region" description="Helical" evidence="7">
    <location>
        <begin position="305"/>
        <end position="323"/>
    </location>
</feature>
<dbReference type="RefSeq" id="WP_068010120.1">
    <property type="nucleotide sequence ID" value="NZ_FOFM01000020.1"/>
</dbReference>
<dbReference type="Pfam" id="PF01554">
    <property type="entry name" value="MatE"/>
    <property type="match status" value="2"/>
</dbReference>
<dbReference type="GO" id="GO:0005886">
    <property type="term" value="C:plasma membrane"/>
    <property type="evidence" value="ECO:0007669"/>
    <property type="project" value="UniProtKB-SubCell"/>
</dbReference>
<dbReference type="EMBL" id="LMCB01000125">
    <property type="protein sequence ID" value="KZL09096.1"/>
    <property type="molecule type" value="Genomic_DNA"/>
</dbReference>
<keyword evidence="2" id="KW-0813">Transport</keyword>
<evidence type="ECO:0000256" key="6">
    <source>
        <dbReference type="ARBA" id="ARBA00023136"/>
    </source>
</evidence>
<evidence type="ECO:0000313" key="9">
    <source>
        <dbReference type="Proteomes" id="UP000076577"/>
    </source>
</evidence>
<evidence type="ECO:0000256" key="2">
    <source>
        <dbReference type="ARBA" id="ARBA00022448"/>
    </source>
</evidence>
<reference evidence="8 9" key="1">
    <citation type="journal article" date="2016" name="Front. Microbiol.">
        <title>Comparative Genomic Analysis Reveals a Diverse Repertoire of Genes Involved in Prokaryote-Eukaryote Interactions within the Pseudovibrio Genus.</title>
        <authorList>
            <person name="Romano S."/>
            <person name="Fernandez-Guerra A."/>
            <person name="Reen F.J."/>
            <person name="Glockner F.O."/>
            <person name="Crowley S.P."/>
            <person name="O'Sullivan O."/>
            <person name="Cotter P.D."/>
            <person name="Adams C."/>
            <person name="Dobson A.D."/>
            <person name="O'Gara F."/>
        </authorList>
    </citation>
    <scope>NUCLEOTIDE SEQUENCE [LARGE SCALE GENOMIC DNA]</scope>
    <source>
        <strain evidence="8 9">Ad2</strain>
    </source>
</reference>
<organism evidence="8 9">
    <name type="scientific">Pseudovibrio axinellae</name>
    <dbReference type="NCBI Taxonomy" id="989403"/>
    <lineage>
        <taxon>Bacteria</taxon>
        <taxon>Pseudomonadati</taxon>
        <taxon>Pseudomonadota</taxon>
        <taxon>Alphaproteobacteria</taxon>
        <taxon>Hyphomicrobiales</taxon>
        <taxon>Stappiaceae</taxon>
        <taxon>Pseudovibrio</taxon>
    </lineage>
</organism>
<dbReference type="GO" id="GO:0015297">
    <property type="term" value="F:antiporter activity"/>
    <property type="evidence" value="ECO:0007669"/>
    <property type="project" value="InterPro"/>
</dbReference>
<comment type="subcellular location">
    <subcellularLocation>
        <location evidence="1">Cell inner membrane</location>
        <topology evidence="1">Multi-pass membrane protein</topology>
    </subcellularLocation>
</comment>
<dbReference type="STRING" id="989403.SAMN05421798_1207"/>
<evidence type="ECO:0000256" key="7">
    <source>
        <dbReference type="SAM" id="Phobius"/>
    </source>
</evidence>
<evidence type="ECO:0000256" key="1">
    <source>
        <dbReference type="ARBA" id="ARBA00004429"/>
    </source>
</evidence>
<sequence>MKIQSIAIPIFIDMILTFSMFFVDTLFLSQISDEAAAGVGTTIPVFVICVILFLMTSQGAANVASQRLGAGKAETLPAVYGAALVIALGLGVVVVFVVSGLMPLVFSQLGMPGDTGSFAGIYLRFISIALVFYGLRTVIGAVCMTQGRPDINMYVGITSAALNIPLNFFFMFSLGLGIYGVILATILAQVVAVALGAFFIFARLKVRISPVAAFTQGANTIKVALRFGLPAAVQPISAELLMLAVAFAAVQLGTVEMAARIYVMNFMTIAICWSSAWSIGNQIVLAGAVGGGNHDGAHELMHRHLLKGVLSTLLIVAVLWAFGKPLLGLFTQSPEIIQLGLVLMALSLIHEPLKAAAMIISFSLKASGDTVYPAQVSVAVNWLISLPVAYLLAFESGLGIVGLWLALILDELLRSTINYLRWRKGGWRQLETA</sequence>
<evidence type="ECO:0000256" key="3">
    <source>
        <dbReference type="ARBA" id="ARBA00022475"/>
    </source>
</evidence>
<gene>
    <name evidence="8" type="primary">norM_2</name>
    <name evidence="8" type="ORF">PsAD2_04100</name>
</gene>
<dbReference type="Proteomes" id="UP000076577">
    <property type="component" value="Unassembled WGS sequence"/>
</dbReference>
<proteinExistence type="predicted"/>
<dbReference type="AlphaFoldDB" id="A0A165U0L8"/>
<keyword evidence="6 7" id="KW-0472">Membrane</keyword>
<evidence type="ECO:0000313" key="8">
    <source>
        <dbReference type="EMBL" id="KZL09096.1"/>
    </source>
</evidence>
<dbReference type="OrthoDB" id="9806302at2"/>
<accession>A0A165U0L8</accession>
<name>A0A165U0L8_9HYPH</name>
<dbReference type="PATRIC" id="fig|989403.3.peg.4476"/>
<dbReference type="CDD" id="cd13134">
    <property type="entry name" value="MATE_like_8"/>
    <property type="match status" value="1"/>
</dbReference>
<feature type="transmembrane region" description="Helical" evidence="7">
    <location>
        <begin position="261"/>
        <end position="284"/>
    </location>
</feature>
<dbReference type="PANTHER" id="PTHR42925:SF2">
    <property type="entry name" value="NA+ DRIVEN MULTIDRUG EFFLUX PUMP"/>
    <property type="match status" value="1"/>
</dbReference>
<dbReference type="InterPro" id="IPR048279">
    <property type="entry name" value="MdtK-like"/>
</dbReference>
<protein>
    <submittedName>
        <fullName evidence="8">Multidrug resistance protein NorM</fullName>
    </submittedName>
</protein>
<feature type="transmembrane region" description="Helical" evidence="7">
    <location>
        <begin position="396"/>
        <end position="413"/>
    </location>
</feature>
<feature type="transmembrane region" description="Helical" evidence="7">
    <location>
        <begin position="35"/>
        <end position="55"/>
    </location>
</feature>
<keyword evidence="3" id="KW-1003">Cell membrane</keyword>
<dbReference type="PANTHER" id="PTHR42925">
    <property type="entry name" value="MULTIDRUG AND TOXIN EFFLUX PROTEIN MATE FAMILY"/>
    <property type="match status" value="1"/>
</dbReference>
<feature type="transmembrane region" description="Helical" evidence="7">
    <location>
        <begin position="76"/>
        <end position="101"/>
    </location>
</feature>
<feature type="transmembrane region" description="Helical" evidence="7">
    <location>
        <begin position="121"/>
        <end position="139"/>
    </location>
</feature>
<dbReference type="InterPro" id="IPR047135">
    <property type="entry name" value="YsiQ"/>
</dbReference>
<dbReference type="InterPro" id="IPR002528">
    <property type="entry name" value="MATE_fam"/>
</dbReference>
<keyword evidence="5 7" id="KW-1133">Transmembrane helix</keyword>
<dbReference type="NCBIfam" id="TIGR00797">
    <property type="entry name" value="matE"/>
    <property type="match status" value="1"/>
</dbReference>
<feature type="transmembrane region" description="Helical" evidence="7">
    <location>
        <begin position="178"/>
        <end position="202"/>
    </location>
</feature>
<feature type="transmembrane region" description="Helical" evidence="7">
    <location>
        <begin position="7"/>
        <end position="29"/>
    </location>
</feature>
<comment type="caution">
    <text evidence="8">The sequence shown here is derived from an EMBL/GenBank/DDBJ whole genome shotgun (WGS) entry which is preliminary data.</text>
</comment>
<keyword evidence="4 7" id="KW-0812">Transmembrane</keyword>